<evidence type="ECO:0000256" key="1">
    <source>
        <dbReference type="SAM" id="MobiDB-lite"/>
    </source>
</evidence>
<proteinExistence type="predicted"/>
<evidence type="ECO:0000313" key="2">
    <source>
        <dbReference type="EMBL" id="KAF6822786.1"/>
    </source>
</evidence>
<sequence length="195" mass="21980">MWPRKVASAPSGPIRVPYPENAESPARTAKTESPETPEDGYEDKPPETEYFEETYLGDSVATFSPPHVARKLARRRIKKATRETGNVPFPSGLLPKPPQGLCRAWAAGNAKTASTQLEAIIPNLHYVQEPAEDPRDRAESERSKQTEWDWRRENDENEPNEDDEKEGRAGRGHPDEMPLVLFFAYNPSSPFRPPT</sequence>
<dbReference type="AlphaFoldDB" id="A0A8H6K1L4"/>
<feature type="region of interest" description="Disordered" evidence="1">
    <location>
        <begin position="1"/>
        <end position="47"/>
    </location>
</feature>
<accession>A0A8H6K1L4</accession>
<reference evidence="2" key="1">
    <citation type="journal article" date="2020" name="Phytopathology">
        <title>Genome Sequence Resources of Colletotrichum truncatum, C. plurivorum, C. musicola, and C. sojae: Four Species Pathogenic to Soybean (Glycine max).</title>
        <authorList>
            <person name="Rogerio F."/>
            <person name="Boufleur T.R."/>
            <person name="Ciampi-Guillardi M."/>
            <person name="Sukno S.A."/>
            <person name="Thon M.R."/>
            <person name="Massola Junior N.S."/>
            <person name="Baroncelli R."/>
        </authorList>
    </citation>
    <scope>NUCLEOTIDE SEQUENCE</scope>
    <source>
        <strain evidence="2">LFN0074</strain>
    </source>
</reference>
<feature type="compositionally biased region" description="Acidic residues" evidence="1">
    <location>
        <begin position="155"/>
        <end position="164"/>
    </location>
</feature>
<comment type="caution">
    <text evidence="2">The sequence shown here is derived from an EMBL/GenBank/DDBJ whole genome shotgun (WGS) entry which is preliminary data.</text>
</comment>
<evidence type="ECO:0000313" key="3">
    <source>
        <dbReference type="Proteomes" id="UP000639643"/>
    </source>
</evidence>
<feature type="compositionally biased region" description="Basic and acidic residues" evidence="1">
    <location>
        <begin position="132"/>
        <end position="154"/>
    </location>
</feature>
<organism evidence="2 3">
    <name type="scientific">Colletotrichum musicola</name>
    <dbReference type="NCBI Taxonomy" id="2175873"/>
    <lineage>
        <taxon>Eukaryota</taxon>
        <taxon>Fungi</taxon>
        <taxon>Dikarya</taxon>
        <taxon>Ascomycota</taxon>
        <taxon>Pezizomycotina</taxon>
        <taxon>Sordariomycetes</taxon>
        <taxon>Hypocreomycetidae</taxon>
        <taxon>Glomerellales</taxon>
        <taxon>Glomerellaceae</taxon>
        <taxon>Colletotrichum</taxon>
        <taxon>Colletotrichum orchidearum species complex</taxon>
    </lineage>
</organism>
<feature type="region of interest" description="Disordered" evidence="1">
    <location>
        <begin position="128"/>
        <end position="195"/>
    </location>
</feature>
<gene>
    <name evidence="2" type="ORF">CMUS01_10946</name>
</gene>
<name>A0A8H6K1L4_9PEZI</name>
<feature type="compositionally biased region" description="Basic and acidic residues" evidence="1">
    <location>
        <begin position="165"/>
        <end position="176"/>
    </location>
</feature>
<keyword evidence="3" id="KW-1185">Reference proteome</keyword>
<dbReference type="Proteomes" id="UP000639643">
    <property type="component" value="Unassembled WGS sequence"/>
</dbReference>
<dbReference type="EMBL" id="WIGM01000529">
    <property type="protein sequence ID" value="KAF6822786.1"/>
    <property type="molecule type" value="Genomic_DNA"/>
</dbReference>
<protein>
    <submittedName>
        <fullName evidence="2">Uncharacterized protein</fullName>
    </submittedName>
</protein>